<dbReference type="PANTHER" id="PTHR37540">
    <property type="entry name" value="TRANSCRIPTION FACTOR (ACR-2), PUTATIVE-RELATED-RELATED"/>
    <property type="match status" value="1"/>
</dbReference>
<reference evidence="2" key="1">
    <citation type="submission" date="2020-01" db="EMBL/GenBank/DDBJ databases">
        <authorList>
            <consortium name="DOE Joint Genome Institute"/>
            <person name="Haridas S."/>
            <person name="Albert R."/>
            <person name="Binder M."/>
            <person name="Bloem J."/>
            <person name="Labutti K."/>
            <person name="Salamov A."/>
            <person name="Andreopoulos B."/>
            <person name="Baker S.E."/>
            <person name="Barry K."/>
            <person name="Bills G."/>
            <person name="Bluhm B.H."/>
            <person name="Cannon C."/>
            <person name="Castanera R."/>
            <person name="Culley D.E."/>
            <person name="Daum C."/>
            <person name="Ezra D."/>
            <person name="Gonzalez J.B."/>
            <person name="Henrissat B."/>
            <person name="Kuo A."/>
            <person name="Liang C."/>
            <person name="Lipzen A."/>
            <person name="Lutzoni F."/>
            <person name="Magnuson J."/>
            <person name="Mondo S."/>
            <person name="Nolan M."/>
            <person name="Ohm R."/>
            <person name="Pangilinan J."/>
            <person name="Park H.-J."/>
            <person name="Ramirez L."/>
            <person name="Alfaro M."/>
            <person name="Sun H."/>
            <person name="Tritt A."/>
            <person name="Yoshinaga Y."/>
            <person name="Zwiers L.-H."/>
            <person name="Turgeon B.G."/>
            <person name="Goodwin S.B."/>
            <person name="Spatafora J.W."/>
            <person name="Crous P.W."/>
            <person name="Grigoriev I.V."/>
        </authorList>
    </citation>
    <scope>NUCLEOTIDE SEQUENCE</scope>
    <source>
        <strain evidence="2">P77</strain>
    </source>
</reference>
<evidence type="ECO:0008006" key="4">
    <source>
        <dbReference type="Google" id="ProtNLM"/>
    </source>
</evidence>
<name>A0A6A5KIN0_9PLEO</name>
<accession>A0A6A5KIN0</accession>
<organism evidence="2 3">
    <name type="scientific">Decorospora gaudefroyi</name>
    <dbReference type="NCBI Taxonomy" id="184978"/>
    <lineage>
        <taxon>Eukaryota</taxon>
        <taxon>Fungi</taxon>
        <taxon>Dikarya</taxon>
        <taxon>Ascomycota</taxon>
        <taxon>Pezizomycotina</taxon>
        <taxon>Dothideomycetes</taxon>
        <taxon>Pleosporomycetidae</taxon>
        <taxon>Pleosporales</taxon>
        <taxon>Pleosporineae</taxon>
        <taxon>Pleosporaceae</taxon>
        <taxon>Decorospora</taxon>
    </lineage>
</organism>
<evidence type="ECO:0000313" key="3">
    <source>
        <dbReference type="Proteomes" id="UP000800040"/>
    </source>
</evidence>
<dbReference type="OrthoDB" id="4159781at2759"/>
<feature type="region of interest" description="Disordered" evidence="1">
    <location>
        <begin position="1"/>
        <end position="91"/>
    </location>
</feature>
<evidence type="ECO:0000313" key="2">
    <source>
        <dbReference type="EMBL" id="KAF1835462.1"/>
    </source>
</evidence>
<protein>
    <recommendedName>
        <fullName evidence="4">Zn(2)-C6 fungal-type domain-containing protein</fullName>
    </recommendedName>
</protein>
<evidence type="ECO:0000256" key="1">
    <source>
        <dbReference type="SAM" id="MobiDB-lite"/>
    </source>
</evidence>
<dbReference type="EMBL" id="ML975287">
    <property type="protein sequence ID" value="KAF1835462.1"/>
    <property type="molecule type" value="Genomic_DNA"/>
</dbReference>
<dbReference type="Proteomes" id="UP000800040">
    <property type="component" value="Unassembled WGS sequence"/>
</dbReference>
<sequence length="591" mass="65686">MSQQDFLFVDAAQAKTSRQGRRNARSFVMRNARKKDPWSTSKHAAKQRKSGSPESASPKSTGATDLTLIPNTETPSPPTSSNRSDHFPSPEIQNSALVMGDICPDCQIFLCRLGQRLCGRCLLLKHSAPKEDPNNQQFDPFQTSSLQMTQSVSELLKHFSTEMAPGIIAVDIRHRSTLMKSDWFGTAMSNPGFMHSLLSTIALHTYVFGRGTIDAILYHRAQAIAAVNAAILTPDGISDANIGAVFNLLTVEESLLLPGFELNEDHIAQLQIHQKGLQEMVQLRGGLKAINTNRILQAFMLWHSTAHAIASFQAPNPSTLEYISTASLPRHPSGYRPNISQHMTDCCRYTGVKETLNALVESVLVLIADLNVCFSDPESVLDPLDIQNFACVLECSLITWLRENEHLVTPLEDALCVALLIFTVRTTEAMKLQSHVHLLHFAASKRLEKALNCTIHSEWQHCPDLLLWILCIGAISAEPSPESTWFVHQTSLACSEFGILSASTLLERLHLCGWVSYKLNEAVDRLWDRIVNLRLAPYVDAPSKAAEEVDSPAGPLQHQVAEPDLDAWERINWAALRSRHNIPSEQWRGFV</sequence>
<feature type="compositionally biased region" description="Polar residues" evidence="1">
    <location>
        <begin position="50"/>
        <end position="64"/>
    </location>
</feature>
<dbReference type="PANTHER" id="PTHR37540:SF5">
    <property type="entry name" value="TRANSCRIPTION FACTOR DOMAIN-CONTAINING PROTEIN"/>
    <property type="match status" value="1"/>
</dbReference>
<proteinExistence type="predicted"/>
<gene>
    <name evidence="2" type="ORF">BDW02DRAFT_646915</name>
</gene>
<keyword evidence="3" id="KW-1185">Reference proteome</keyword>
<dbReference type="AlphaFoldDB" id="A0A6A5KIN0"/>